<evidence type="ECO:0008006" key="4">
    <source>
        <dbReference type="Google" id="ProtNLM"/>
    </source>
</evidence>
<evidence type="ECO:0000256" key="1">
    <source>
        <dbReference type="SAM" id="MobiDB-lite"/>
    </source>
</evidence>
<proteinExistence type="predicted"/>
<keyword evidence="3" id="KW-1185">Reference proteome</keyword>
<feature type="region of interest" description="Disordered" evidence="1">
    <location>
        <begin position="217"/>
        <end position="240"/>
    </location>
</feature>
<dbReference type="AlphaFoldDB" id="A0A7J6EN53"/>
<dbReference type="Proteomes" id="UP000583929">
    <property type="component" value="Unassembled WGS sequence"/>
</dbReference>
<accession>A0A7J6EN53</accession>
<dbReference type="InterPro" id="IPR053218">
    <property type="entry name" value="Pathogen-related_defense"/>
</dbReference>
<name>A0A7J6EN53_CANSA</name>
<sequence>MASGEVKEDKYRTHMYGEAEKNTKWVYGVPPNYDVVNKLFEEGRTKIWPTGSLEEKVQNLVKTWEMEMFHKKSTEDYKTVDPNKYTVSINGRKALSLKQVAMLGGGYNSLLQTSLPDSLRCYNPAEETADSSHRAFTTTFPRGFAVEILHVYSGPPVIVYKFRHWAYMEGPFKGHAPTGEMVQFIGMSIFELDEQEKIVKVQFFYDRGELLGGLLKGSSSSDSGISEDGASTCPLMKKTG</sequence>
<dbReference type="SUPFAM" id="SSF54427">
    <property type="entry name" value="NTF2-like"/>
    <property type="match status" value="1"/>
</dbReference>
<dbReference type="EMBL" id="JAATIQ010000362">
    <property type="protein sequence ID" value="KAF4359882.1"/>
    <property type="molecule type" value="Genomic_DNA"/>
</dbReference>
<evidence type="ECO:0000313" key="3">
    <source>
        <dbReference type="Proteomes" id="UP000583929"/>
    </source>
</evidence>
<dbReference type="PANTHER" id="PTHR31723">
    <property type="entry name" value="PATHOGENESIS-RELATED FAMILY PROTEIN"/>
    <property type="match status" value="1"/>
</dbReference>
<feature type="compositionally biased region" description="Low complexity" evidence="1">
    <location>
        <begin position="217"/>
        <end position="229"/>
    </location>
</feature>
<dbReference type="Gene3D" id="3.10.450.50">
    <property type="match status" value="1"/>
</dbReference>
<organism evidence="2 3">
    <name type="scientific">Cannabis sativa</name>
    <name type="common">Hemp</name>
    <name type="synonym">Marijuana</name>
    <dbReference type="NCBI Taxonomy" id="3483"/>
    <lineage>
        <taxon>Eukaryota</taxon>
        <taxon>Viridiplantae</taxon>
        <taxon>Streptophyta</taxon>
        <taxon>Embryophyta</taxon>
        <taxon>Tracheophyta</taxon>
        <taxon>Spermatophyta</taxon>
        <taxon>Magnoliopsida</taxon>
        <taxon>eudicotyledons</taxon>
        <taxon>Gunneridae</taxon>
        <taxon>Pentapetalae</taxon>
        <taxon>rosids</taxon>
        <taxon>fabids</taxon>
        <taxon>Rosales</taxon>
        <taxon>Cannabaceae</taxon>
        <taxon>Cannabis</taxon>
    </lineage>
</organism>
<gene>
    <name evidence="2" type="ORF">G4B88_000875</name>
</gene>
<comment type="caution">
    <text evidence="2">The sequence shown here is derived from an EMBL/GenBank/DDBJ whole genome shotgun (WGS) entry which is preliminary data.</text>
</comment>
<dbReference type="InterPro" id="IPR032710">
    <property type="entry name" value="NTF2-like_dom_sf"/>
</dbReference>
<dbReference type="PANTHER" id="PTHR31723:SF10">
    <property type="entry name" value="PATHOGEN-RELATED PROTEIN"/>
    <property type="match status" value="1"/>
</dbReference>
<reference evidence="2 3" key="1">
    <citation type="journal article" date="2020" name="bioRxiv">
        <title>Sequence and annotation of 42 cannabis genomes reveals extensive copy number variation in cannabinoid synthesis and pathogen resistance genes.</title>
        <authorList>
            <person name="Mckernan K.J."/>
            <person name="Helbert Y."/>
            <person name="Kane L.T."/>
            <person name="Ebling H."/>
            <person name="Zhang L."/>
            <person name="Liu B."/>
            <person name="Eaton Z."/>
            <person name="Mclaughlin S."/>
            <person name="Kingan S."/>
            <person name="Baybayan P."/>
            <person name="Concepcion G."/>
            <person name="Jordan M."/>
            <person name="Riva A."/>
            <person name="Barbazuk W."/>
            <person name="Harkins T."/>
        </authorList>
    </citation>
    <scope>NUCLEOTIDE SEQUENCE [LARGE SCALE GENOMIC DNA]</scope>
    <source>
        <strain evidence="3">cv. Jamaican Lion 4</strain>
        <tissue evidence="2">Leaf</tissue>
    </source>
</reference>
<protein>
    <recommendedName>
        <fullName evidence="4">Pathogen-related protein</fullName>
    </recommendedName>
</protein>
<evidence type="ECO:0000313" key="2">
    <source>
        <dbReference type="EMBL" id="KAF4359882.1"/>
    </source>
</evidence>